<feature type="compositionally biased region" description="Polar residues" evidence="7">
    <location>
        <begin position="1"/>
        <end position="19"/>
    </location>
</feature>
<feature type="transmembrane region" description="Helical" evidence="8">
    <location>
        <begin position="193"/>
        <end position="214"/>
    </location>
</feature>
<proteinExistence type="inferred from homology"/>
<evidence type="ECO:0000256" key="2">
    <source>
        <dbReference type="ARBA" id="ARBA00008335"/>
    </source>
</evidence>
<organism evidence="10 11">
    <name type="scientific">Diaporthe australafricana</name>
    <dbReference type="NCBI Taxonomy" id="127596"/>
    <lineage>
        <taxon>Eukaryota</taxon>
        <taxon>Fungi</taxon>
        <taxon>Dikarya</taxon>
        <taxon>Ascomycota</taxon>
        <taxon>Pezizomycotina</taxon>
        <taxon>Sordariomycetes</taxon>
        <taxon>Sordariomycetidae</taxon>
        <taxon>Diaporthales</taxon>
        <taxon>Diaporthaceae</taxon>
        <taxon>Diaporthe</taxon>
    </lineage>
</organism>
<evidence type="ECO:0000313" key="10">
    <source>
        <dbReference type="EMBL" id="KAL1862904.1"/>
    </source>
</evidence>
<feature type="transmembrane region" description="Helical" evidence="8">
    <location>
        <begin position="273"/>
        <end position="295"/>
    </location>
</feature>
<dbReference type="InterPro" id="IPR011701">
    <property type="entry name" value="MFS"/>
</dbReference>
<feature type="transmembrane region" description="Helical" evidence="8">
    <location>
        <begin position="134"/>
        <end position="152"/>
    </location>
</feature>
<evidence type="ECO:0000256" key="8">
    <source>
        <dbReference type="SAM" id="Phobius"/>
    </source>
</evidence>
<name>A0ABR3WJ45_9PEZI</name>
<keyword evidence="11" id="KW-1185">Reference proteome</keyword>
<gene>
    <name evidence="10" type="ORF">Daus18300_008234</name>
</gene>
<feature type="transmembrane region" description="Helical" evidence="8">
    <location>
        <begin position="364"/>
        <end position="387"/>
    </location>
</feature>
<evidence type="ECO:0000256" key="5">
    <source>
        <dbReference type="ARBA" id="ARBA00022989"/>
    </source>
</evidence>
<keyword evidence="3" id="KW-0813">Transport</keyword>
<evidence type="ECO:0000256" key="1">
    <source>
        <dbReference type="ARBA" id="ARBA00004127"/>
    </source>
</evidence>
<dbReference type="Gene3D" id="1.20.1250.20">
    <property type="entry name" value="MFS general substrate transporter like domains"/>
    <property type="match status" value="2"/>
</dbReference>
<dbReference type="InterPro" id="IPR051788">
    <property type="entry name" value="MFS_Transporter"/>
</dbReference>
<dbReference type="EMBL" id="JAWRVE010000076">
    <property type="protein sequence ID" value="KAL1862904.1"/>
    <property type="molecule type" value="Genomic_DNA"/>
</dbReference>
<keyword evidence="5 8" id="KW-1133">Transmembrane helix</keyword>
<feature type="transmembrane region" description="Helical" evidence="8">
    <location>
        <begin position="100"/>
        <end position="122"/>
    </location>
</feature>
<dbReference type="PANTHER" id="PTHR23514:SF3">
    <property type="entry name" value="BYPASS OF STOP CODON PROTEIN 6"/>
    <property type="match status" value="1"/>
</dbReference>
<comment type="similarity">
    <text evidence="2">Belongs to the major facilitator superfamily.</text>
</comment>
<feature type="transmembrane region" description="Helical" evidence="8">
    <location>
        <begin position="399"/>
        <end position="422"/>
    </location>
</feature>
<evidence type="ECO:0000256" key="3">
    <source>
        <dbReference type="ARBA" id="ARBA00022448"/>
    </source>
</evidence>
<evidence type="ECO:0000256" key="6">
    <source>
        <dbReference type="ARBA" id="ARBA00023136"/>
    </source>
</evidence>
<accession>A0ABR3WJ45</accession>
<feature type="transmembrane region" description="Helical" evidence="8">
    <location>
        <begin position="70"/>
        <end position="94"/>
    </location>
</feature>
<feature type="region of interest" description="Disordered" evidence="7">
    <location>
        <begin position="1"/>
        <end position="51"/>
    </location>
</feature>
<reference evidence="10 11" key="1">
    <citation type="journal article" date="2024" name="IMA Fungus">
        <title>IMA Genome - F19 : A genome assembly and annotation guide to empower mycologists, including annotated draft genome sequences of Ceratocystis pirilliformis, Diaporthe australafricana, Fusarium ophioides, Paecilomyces lecythidis, and Sporothrix stenoceras.</title>
        <authorList>
            <person name="Aylward J."/>
            <person name="Wilson A.M."/>
            <person name="Visagie C.M."/>
            <person name="Spraker J."/>
            <person name="Barnes I."/>
            <person name="Buitendag C."/>
            <person name="Ceriani C."/>
            <person name="Del Mar Angel L."/>
            <person name="du Plessis D."/>
            <person name="Fuchs T."/>
            <person name="Gasser K."/>
            <person name="Kramer D."/>
            <person name="Li W."/>
            <person name="Munsamy K."/>
            <person name="Piso A."/>
            <person name="Price J.L."/>
            <person name="Sonnekus B."/>
            <person name="Thomas C."/>
            <person name="van der Nest A."/>
            <person name="van Dijk A."/>
            <person name="van Heerden A."/>
            <person name="van Vuuren N."/>
            <person name="Yilmaz N."/>
            <person name="Duong T.A."/>
            <person name="van der Merwe N.A."/>
            <person name="Wingfield M.J."/>
            <person name="Wingfield B.D."/>
        </authorList>
    </citation>
    <scope>NUCLEOTIDE SEQUENCE [LARGE SCALE GENOMIC DNA]</scope>
    <source>
        <strain evidence="10 11">CMW 18300</strain>
    </source>
</reference>
<sequence>MTQSSIQTCTETHPETSSPELYELRGILPKKNGSKEHQPTGSKSTDITPPPNAHIEVERWNWPKANIGRLIFACVSFSIAGMNDAAVGALIPYLENYYDLSYTIVSLIFLTPFAGYSVAAFTNARIHHVFGQRGVAIMAPLCHVVTYIILALHPPYPVLVIANTISGFGNGLTDACFCAWVGAMDKANTIQGFLHSFYSVGALVSPLIATSMVVKAELPWYNYYYLMIGMSVVELVGLTITFWQKTGGVYRAEHARENQEGGAGTRAALKSRVTWLCSLFFFAYMGVEVGLGGWIVTFMLRVRKASAYASGISATGFWAGQALGRAGLGFVTERYGERLCISIYLACCIALQLLFWLVPQFVVSAIAVAFLGFFLGPMFPGAVMMTAKLLPKHIHVSAIGFAMAIGGTGGTVFPFIIGAIAGSRGVGVLQPIILSLIAVVAIVWLSFPRIKKKELGVQD</sequence>
<feature type="domain" description="Major facilitator superfamily (MFS) profile" evidence="9">
    <location>
        <begin position="69"/>
        <end position="453"/>
    </location>
</feature>
<dbReference type="Proteomes" id="UP001583177">
    <property type="component" value="Unassembled WGS sequence"/>
</dbReference>
<feature type="transmembrane region" description="Helical" evidence="8">
    <location>
        <begin position="428"/>
        <end position="447"/>
    </location>
</feature>
<evidence type="ECO:0000313" key="11">
    <source>
        <dbReference type="Proteomes" id="UP001583177"/>
    </source>
</evidence>
<feature type="transmembrane region" description="Helical" evidence="8">
    <location>
        <begin position="307"/>
        <end position="327"/>
    </location>
</feature>
<dbReference type="SUPFAM" id="SSF103473">
    <property type="entry name" value="MFS general substrate transporter"/>
    <property type="match status" value="1"/>
</dbReference>
<dbReference type="InterPro" id="IPR020846">
    <property type="entry name" value="MFS_dom"/>
</dbReference>
<dbReference type="InterPro" id="IPR036259">
    <property type="entry name" value="MFS_trans_sf"/>
</dbReference>
<keyword evidence="6 8" id="KW-0472">Membrane</keyword>
<dbReference type="PANTHER" id="PTHR23514">
    <property type="entry name" value="BYPASS OF STOP CODON PROTEIN 6"/>
    <property type="match status" value="1"/>
</dbReference>
<protein>
    <recommendedName>
        <fullName evidence="9">Major facilitator superfamily (MFS) profile domain-containing protein</fullName>
    </recommendedName>
</protein>
<dbReference type="Pfam" id="PF07690">
    <property type="entry name" value="MFS_1"/>
    <property type="match status" value="1"/>
</dbReference>
<feature type="transmembrane region" description="Helical" evidence="8">
    <location>
        <begin position="339"/>
        <end position="358"/>
    </location>
</feature>
<evidence type="ECO:0000256" key="7">
    <source>
        <dbReference type="SAM" id="MobiDB-lite"/>
    </source>
</evidence>
<feature type="transmembrane region" description="Helical" evidence="8">
    <location>
        <begin position="158"/>
        <end position="181"/>
    </location>
</feature>
<dbReference type="PROSITE" id="PS50850">
    <property type="entry name" value="MFS"/>
    <property type="match status" value="1"/>
</dbReference>
<comment type="subcellular location">
    <subcellularLocation>
        <location evidence="1">Endomembrane system</location>
        <topology evidence="1">Multi-pass membrane protein</topology>
    </subcellularLocation>
</comment>
<evidence type="ECO:0000259" key="9">
    <source>
        <dbReference type="PROSITE" id="PS50850"/>
    </source>
</evidence>
<feature type="transmembrane region" description="Helical" evidence="8">
    <location>
        <begin position="220"/>
        <end position="243"/>
    </location>
</feature>
<comment type="caution">
    <text evidence="10">The sequence shown here is derived from an EMBL/GenBank/DDBJ whole genome shotgun (WGS) entry which is preliminary data.</text>
</comment>
<keyword evidence="4 8" id="KW-0812">Transmembrane</keyword>
<evidence type="ECO:0000256" key="4">
    <source>
        <dbReference type="ARBA" id="ARBA00022692"/>
    </source>
</evidence>